<reference evidence="5" key="1">
    <citation type="submission" date="2025-08" db="UniProtKB">
        <authorList>
            <consortium name="RefSeq"/>
        </authorList>
    </citation>
    <scope>IDENTIFICATION</scope>
</reference>
<feature type="compositionally biased region" description="Low complexity" evidence="3">
    <location>
        <begin position="30"/>
        <end position="44"/>
    </location>
</feature>
<name>A0ABM1EN17_PRICU</name>
<comment type="similarity">
    <text evidence="1">Belongs to the IFT43 family.</text>
</comment>
<evidence type="ECO:0000256" key="2">
    <source>
        <dbReference type="ARBA" id="ARBA00022794"/>
    </source>
</evidence>
<feature type="compositionally biased region" description="Basic and acidic residues" evidence="3">
    <location>
        <begin position="19"/>
        <end position="29"/>
    </location>
</feature>
<dbReference type="Proteomes" id="UP000695022">
    <property type="component" value="Unplaced"/>
</dbReference>
<evidence type="ECO:0000256" key="1">
    <source>
        <dbReference type="ARBA" id="ARBA00007563"/>
    </source>
</evidence>
<feature type="region of interest" description="Disordered" evidence="3">
    <location>
        <begin position="1"/>
        <end position="96"/>
    </location>
</feature>
<keyword evidence="4" id="KW-1185">Reference proteome</keyword>
<keyword evidence="2" id="KW-0970">Cilium biogenesis/degradation</keyword>
<dbReference type="RefSeq" id="XP_014673588.1">
    <property type="nucleotide sequence ID" value="XM_014818102.1"/>
</dbReference>
<evidence type="ECO:0000256" key="3">
    <source>
        <dbReference type="SAM" id="MobiDB-lite"/>
    </source>
</evidence>
<dbReference type="GeneID" id="106813858"/>
<protein>
    <submittedName>
        <fullName evidence="5">Intraflagellar transport protein 43 homolog A-like isoform X1</fullName>
    </submittedName>
</protein>
<evidence type="ECO:0000313" key="4">
    <source>
        <dbReference type="Proteomes" id="UP000695022"/>
    </source>
</evidence>
<feature type="compositionally biased region" description="Basic and acidic residues" evidence="3">
    <location>
        <begin position="64"/>
        <end position="96"/>
    </location>
</feature>
<dbReference type="PANTHER" id="PTHR33724:SF1">
    <property type="entry name" value="INTRAFLAGELLAR TRANSPORT PROTEIN 43 HOMOLOG"/>
    <property type="match status" value="1"/>
</dbReference>
<dbReference type="Pfam" id="PF15305">
    <property type="entry name" value="IFT43"/>
    <property type="match status" value="1"/>
</dbReference>
<gene>
    <name evidence="5" type="primary">LOC106813858</name>
</gene>
<evidence type="ECO:0000313" key="5">
    <source>
        <dbReference type="RefSeq" id="XP_014673588.1"/>
    </source>
</evidence>
<proteinExistence type="inferred from homology"/>
<dbReference type="PANTHER" id="PTHR33724">
    <property type="entry name" value="INTRAFLAGELLAR TRANSPORT PROTEIN 43 HOMOLOG"/>
    <property type="match status" value="1"/>
</dbReference>
<sequence length="203" mass="22886">MDEDDLDFMPHSQVQNQTREARQGRRAGDRPGTGAAAAGAVNGALMNGDIPTRPTRRTAGWSESQRKKGAAEPEDERLRASSPLKDDESDGPKEIIEPEIPVIPDLDEVNEEDMANQVAQAPSVTVNRVATYRELDHDLLKNAAFLTLDNEVDLKLLTKCLQPEFEVVEEDKPWEWERLFTEVSSELNLEWDRAQNYNNDEVE</sequence>
<dbReference type="InterPro" id="IPR029302">
    <property type="entry name" value="IFT43"/>
</dbReference>
<accession>A0ABM1EN17</accession>
<organism evidence="4 5">
    <name type="scientific">Priapulus caudatus</name>
    <name type="common">Priapulid worm</name>
    <dbReference type="NCBI Taxonomy" id="37621"/>
    <lineage>
        <taxon>Eukaryota</taxon>
        <taxon>Metazoa</taxon>
        <taxon>Ecdysozoa</taxon>
        <taxon>Scalidophora</taxon>
        <taxon>Priapulida</taxon>
        <taxon>Priapulimorpha</taxon>
        <taxon>Priapulimorphida</taxon>
        <taxon>Priapulidae</taxon>
        <taxon>Priapulus</taxon>
    </lineage>
</organism>